<dbReference type="InterPro" id="IPR006261">
    <property type="entry name" value="dGTPase"/>
</dbReference>
<dbReference type="InterPro" id="IPR006674">
    <property type="entry name" value="HD_domain"/>
</dbReference>
<dbReference type="PROSITE" id="PS51831">
    <property type="entry name" value="HD"/>
    <property type="match status" value="1"/>
</dbReference>
<accession>A0ABW8NMX3</accession>
<dbReference type="InterPro" id="IPR023293">
    <property type="entry name" value="dGTP_triP_hydro_central_sf"/>
</dbReference>
<dbReference type="Gene3D" id="1.10.3410.10">
    <property type="entry name" value="putative deoxyguanosinetriphosphate triphosphohydrolase like domain"/>
    <property type="match status" value="1"/>
</dbReference>
<evidence type="ECO:0000259" key="2">
    <source>
        <dbReference type="PROSITE" id="PS51831"/>
    </source>
</evidence>
<feature type="domain" description="HD" evidence="2">
    <location>
        <begin position="71"/>
        <end position="254"/>
    </location>
</feature>
<evidence type="ECO:0000313" key="3">
    <source>
        <dbReference type="EMBL" id="MFK4754254.1"/>
    </source>
</evidence>
<dbReference type="PANTHER" id="PTHR11373:SF40">
    <property type="entry name" value="DEOXYGUANOSINETRIPHOSPHATE TRIPHOSPHOHYDROLASE-LIKE PROTEIN 2"/>
    <property type="match status" value="1"/>
</dbReference>
<protein>
    <submittedName>
        <fullName evidence="3">Deoxyguanosinetriphosphate triphosphohydrolase</fullName>
    </submittedName>
</protein>
<sequence length="453" mass="50744">MEKQPDGGCMNWRQLLLPLRYGETQARLALDIGRTPFHKDYDRIIFSSAFRRLNRKTQVHPLTENDHLHSRLTHSLEVGCVGRSLGSMVGNAMAHKLPEFIDAGDLGALVQAACLAHDIGNPPYGHSGEDAIRHWFMDPQNHHFLAGLSALEQADLMTFEGNAQGLRLVTQVEYNRFKGGMRLTYATLGTFLKYPWSVAEVTQGRAKKFGCYQSELPILREVASALGLLKRGEDRWCRHPLVYLVEAADDICYGLIDLEDGVEVGLLQYHEVETLLSPLLVDQWEQVQEDLANEEGDRRKLQILRGYAMEVMVQAVSASFTRHEAQLLQGCLDGGIIDYCPEAVRHVVADAKELARQRIFRDGRKLTIEIGSYTTLGILLEAFLSAARECATSQAPTFRNARLLELMGGSAPQPGWTLYESYMRTIDYISGMTDTYAASLARQFSGYYPPTQG</sequence>
<dbReference type="InterPro" id="IPR003607">
    <property type="entry name" value="HD/PDEase_dom"/>
</dbReference>
<evidence type="ECO:0000256" key="1">
    <source>
        <dbReference type="ARBA" id="ARBA00022801"/>
    </source>
</evidence>
<dbReference type="InterPro" id="IPR027432">
    <property type="entry name" value="dGTP_triphosphohydrolase_C"/>
</dbReference>
<dbReference type="RefSeq" id="WP_416207166.1">
    <property type="nucleotide sequence ID" value="NZ_JBBKTX010000027.1"/>
</dbReference>
<comment type="caution">
    <text evidence="3">The sequence shown here is derived from an EMBL/GenBank/DDBJ whole genome shotgun (WGS) entry which is preliminary data.</text>
</comment>
<dbReference type="CDD" id="cd00077">
    <property type="entry name" value="HDc"/>
    <property type="match status" value="1"/>
</dbReference>
<dbReference type="PANTHER" id="PTHR11373">
    <property type="entry name" value="DEOXYNUCLEOSIDE TRIPHOSPHATE TRIPHOSPHOHYDROLASE"/>
    <property type="match status" value="1"/>
</dbReference>
<proteinExistence type="predicted"/>
<dbReference type="SMART" id="SM00471">
    <property type="entry name" value="HDc"/>
    <property type="match status" value="1"/>
</dbReference>
<dbReference type="SUPFAM" id="SSF109604">
    <property type="entry name" value="HD-domain/PDEase-like"/>
    <property type="match status" value="1"/>
</dbReference>
<reference evidence="3 4" key="1">
    <citation type="submission" date="2024-03" db="EMBL/GenBank/DDBJ databases">
        <title>High-quality draft genome sequence of Oceanobacter sp. wDCs-4.</title>
        <authorList>
            <person name="Dong C."/>
        </authorList>
    </citation>
    <scope>NUCLEOTIDE SEQUENCE [LARGE SCALE GENOMIC DNA]</scope>
    <source>
        <strain evidence="4">wDCs-4</strain>
    </source>
</reference>
<dbReference type="EMBL" id="JBBKTX010000027">
    <property type="protein sequence ID" value="MFK4754254.1"/>
    <property type="molecule type" value="Genomic_DNA"/>
</dbReference>
<gene>
    <name evidence="3" type="ORF">WG929_17725</name>
</gene>
<keyword evidence="4" id="KW-1185">Reference proteome</keyword>
<evidence type="ECO:0000313" key="4">
    <source>
        <dbReference type="Proteomes" id="UP001620597"/>
    </source>
</evidence>
<dbReference type="InterPro" id="IPR050135">
    <property type="entry name" value="dGTPase-like"/>
</dbReference>
<dbReference type="Gene3D" id="1.10.3210.10">
    <property type="entry name" value="Hypothetical protein af1432"/>
    <property type="match status" value="1"/>
</dbReference>
<name>A0ABW8NMX3_9GAMM</name>
<keyword evidence="1" id="KW-0378">Hydrolase</keyword>
<dbReference type="Proteomes" id="UP001620597">
    <property type="component" value="Unassembled WGS sequence"/>
</dbReference>
<dbReference type="Gene3D" id="1.10.3550.10">
    <property type="entry name" value="eoxyguanosinetriphosphate triphosphohydrolase domain-like"/>
    <property type="match status" value="1"/>
</dbReference>
<dbReference type="NCBIfam" id="NF002205">
    <property type="entry name" value="PRK01096.1"/>
    <property type="match status" value="1"/>
</dbReference>
<dbReference type="NCBIfam" id="TIGR01353">
    <property type="entry name" value="dGTP_triPase"/>
    <property type="match status" value="1"/>
</dbReference>
<dbReference type="Pfam" id="PF01966">
    <property type="entry name" value="HD"/>
    <property type="match status" value="1"/>
</dbReference>
<organism evidence="3 4">
    <name type="scientific">Oceanobacter antarcticus</name>
    <dbReference type="NCBI Taxonomy" id="3133425"/>
    <lineage>
        <taxon>Bacteria</taxon>
        <taxon>Pseudomonadati</taxon>
        <taxon>Pseudomonadota</taxon>
        <taxon>Gammaproteobacteria</taxon>
        <taxon>Oceanospirillales</taxon>
        <taxon>Oceanospirillaceae</taxon>
        <taxon>Oceanobacter</taxon>
    </lineage>
</organism>